<accession>A0A9F2QW70</accession>
<keyword evidence="14" id="KW-0732">Signal</keyword>
<evidence type="ECO:0000256" key="13">
    <source>
        <dbReference type="SAM" id="Phobius"/>
    </source>
</evidence>
<protein>
    <submittedName>
        <fullName evidence="17">Lysophospholipase D GDPD3</fullName>
    </submittedName>
</protein>
<dbReference type="PROSITE" id="PS51704">
    <property type="entry name" value="GP_PDE"/>
    <property type="match status" value="1"/>
</dbReference>
<evidence type="ECO:0000256" key="7">
    <source>
        <dbReference type="ARBA" id="ARBA00023136"/>
    </source>
</evidence>
<evidence type="ECO:0000256" key="8">
    <source>
        <dbReference type="ARBA" id="ARBA00036083"/>
    </source>
</evidence>
<dbReference type="AlphaFoldDB" id="A0A9F2QW70"/>
<keyword evidence="5 13" id="KW-1133">Transmembrane helix</keyword>
<keyword evidence="3 13" id="KW-0812">Transmembrane</keyword>
<dbReference type="OrthoDB" id="1058301at2759"/>
<evidence type="ECO:0000313" key="16">
    <source>
        <dbReference type="Proteomes" id="UP000695026"/>
    </source>
</evidence>
<feature type="signal peptide" evidence="14">
    <location>
        <begin position="1"/>
        <end position="19"/>
    </location>
</feature>
<keyword evidence="4" id="KW-0378">Hydrolase</keyword>
<dbReference type="PANTHER" id="PTHR42758:SF3">
    <property type="entry name" value="LYSOPHOSPHOLIPASE D GDPD3"/>
    <property type="match status" value="1"/>
</dbReference>
<comment type="catalytic activity">
    <reaction evidence="9">
        <text>N-(5Z,8Z,11Z,14Z-eicosatetraenoyl)-1-(9Z-octadecenoyl)-sn-glycero-3-phosphoethanolamine + H2O = N-(5Z,8Z,11Z,14Z-eicosatetraenoyl)-ethanolamine + 1-(9Z-octadecenoyl)-sn-glycero-3-phosphate + H(+)</text>
        <dbReference type="Rhea" id="RHEA:45544"/>
        <dbReference type="ChEBI" id="CHEBI:2700"/>
        <dbReference type="ChEBI" id="CHEBI:15377"/>
        <dbReference type="ChEBI" id="CHEBI:15378"/>
        <dbReference type="ChEBI" id="CHEBI:74544"/>
        <dbReference type="ChEBI" id="CHEBI:85223"/>
    </reaction>
    <physiologicalReaction direction="left-to-right" evidence="9">
        <dbReference type="Rhea" id="RHEA:45545"/>
    </physiologicalReaction>
</comment>
<gene>
    <name evidence="17" type="primary">LOC103059406</name>
</gene>
<comment type="catalytic activity">
    <reaction evidence="12">
        <text>N,1-di-(9Z-octadecenoyl)-sn-glycero-3-phosphoethanolamine + H2O = N-(9Z-octadecenoyl) ethanolamine + 1-(9Z-octadecenoyl)-sn-glycero-3-phosphate + H(+)</text>
        <dbReference type="Rhea" id="RHEA:56460"/>
        <dbReference type="ChEBI" id="CHEBI:15377"/>
        <dbReference type="ChEBI" id="CHEBI:15378"/>
        <dbReference type="ChEBI" id="CHEBI:71466"/>
        <dbReference type="ChEBI" id="CHEBI:74544"/>
        <dbReference type="ChEBI" id="CHEBI:85222"/>
    </reaction>
    <physiologicalReaction direction="left-to-right" evidence="12">
        <dbReference type="Rhea" id="RHEA:56461"/>
    </physiologicalReaction>
</comment>
<feature type="chain" id="PRO_5039907453" evidence="14">
    <location>
        <begin position="20"/>
        <end position="318"/>
    </location>
</feature>
<dbReference type="GeneID" id="103059406"/>
<dbReference type="SUPFAM" id="SSF51695">
    <property type="entry name" value="PLC-like phosphodiesterases"/>
    <property type="match status" value="1"/>
</dbReference>
<comment type="catalytic activity">
    <reaction evidence="11">
        <text>1-O-(1Z-octadecenyl)-sn-glycero-3-phospho-N-hexadecanoyl-ethanolamine + H2O = 1-O-(1Z-octadecenyl)-sn-glycero-3-phosphate + N-hexadecanoylethanolamine + H(+)</text>
        <dbReference type="Rhea" id="RHEA:53184"/>
        <dbReference type="ChEBI" id="CHEBI:15377"/>
        <dbReference type="ChEBI" id="CHEBI:15378"/>
        <dbReference type="ChEBI" id="CHEBI:71464"/>
        <dbReference type="ChEBI" id="CHEBI:137009"/>
        <dbReference type="ChEBI" id="CHEBI:137017"/>
    </reaction>
    <physiologicalReaction direction="left-to-right" evidence="11">
        <dbReference type="Rhea" id="RHEA:53185"/>
    </physiologicalReaction>
</comment>
<dbReference type="GO" id="GO:0046475">
    <property type="term" value="P:glycerophospholipid catabolic process"/>
    <property type="evidence" value="ECO:0007669"/>
    <property type="project" value="TreeGrafter"/>
</dbReference>
<dbReference type="Proteomes" id="UP000695026">
    <property type="component" value="Unplaced"/>
</dbReference>
<proteinExistence type="inferred from homology"/>
<evidence type="ECO:0000256" key="11">
    <source>
        <dbReference type="ARBA" id="ARBA00048580"/>
    </source>
</evidence>
<feature type="domain" description="GP-PDE" evidence="15">
    <location>
        <begin position="40"/>
        <end position="309"/>
    </location>
</feature>
<feature type="transmembrane region" description="Helical" evidence="13">
    <location>
        <begin position="205"/>
        <end position="222"/>
    </location>
</feature>
<dbReference type="OMA" id="KWAIMRK"/>
<evidence type="ECO:0000256" key="4">
    <source>
        <dbReference type="ARBA" id="ARBA00022801"/>
    </source>
</evidence>
<keyword evidence="6" id="KW-0443">Lipid metabolism</keyword>
<name>A0A9F2QW70_PYTBI</name>
<comment type="catalytic activity">
    <reaction evidence="8">
        <text>1-O-hexadecyl-sn-glycero-3-phosphocholine + H2O = 1-O-hexadecyl-sn-glycero-3-phosphate + choline + H(+)</text>
        <dbReference type="Rhea" id="RHEA:41143"/>
        <dbReference type="ChEBI" id="CHEBI:15354"/>
        <dbReference type="ChEBI" id="CHEBI:15377"/>
        <dbReference type="ChEBI" id="CHEBI:15378"/>
        <dbReference type="ChEBI" id="CHEBI:64496"/>
        <dbReference type="ChEBI" id="CHEBI:77580"/>
    </reaction>
    <physiologicalReaction direction="left-to-right" evidence="8">
        <dbReference type="Rhea" id="RHEA:41144"/>
    </physiologicalReaction>
</comment>
<dbReference type="Gene3D" id="3.20.20.190">
    <property type="entry name" value="Phosphatidylinositol (PI) phosphodiesterase"/>
    <property type="match status" value="1"/>
</dbReference>
<evidence type="ECO:0000256" key="12">
    <source>
        <dbReference type="ARBA" id="ARBA00048947"/>
    </source>
</evidence>
<organism evidence="16 17">
    <name type="scientific">Python bivittatus</name>
    <name type="common">Burmese python</name>
    <name type="synonym">Python molurus bivittatus</name>
    <dbReference type="NCBI Taxonomy" id="176946"/>
    <lineage>
        <taxon>Eukaryota</taxon>
        <taxon>Metazoa</taxon>
        <taxon>Chordata</taxon>
        <taxon>Craniata</taxon>
        <taxon>Vertebrata</taxon>
        <taxon>Euteleostomi</taxon>
        <taxon>Lepidosauria</taxon>
        <taxon>Squamata</taxon>
        <taxon>Bifurcata</taxon>
        <taxon>Unidentata</taxon>
        <taxon>Episquamata</taxon>
        <taxon>Toxicofera</taxon>
        <taxon>Serpentes</taxon>
        <taxon>Henophidia</taxon>
        <taxon>Pythonidae</taxon>
        <taxon>Python</taxon>
    </lineage>
</organism>
<dbReference type="CDD" id="cd08612">
    <property type="entry name" value="GDPD_GDE4"/>
    <property type="match status" value="1"/>
</dbReference>
<evidence type="ECO:0000256" key="2">
    <source>
        <dbReference type="ARBA" id="ARBA00007277"/>
    </source>
</evidence>
<sequence>MSYHLLLFGLPAFGIYALASHCLRKKPHLLHKPRKFPVRCLHGSHRGGAGEQIENTLGAFKNAVNQGTNLLELDCHLTKDGIVVVSHDDNLERETGHNINLSLTNYKDLPPYKSSLEVTFSPGNFSHGNDHRIPRLEEVFEQYPGIPINIEIKQNNDELINKVADLVRKYHRSHISIWASFDGQALKKCQKANKDMPYIFSKKRIVFMLFLWYLGLLPFFPLKESYLEFVLPSIINRTYFPVKKGKFGALLAKLITKITMSKKLFKHLEDRGIQVLLWVLNEDKEFEEAFCYGVSGVISDYPTRLRHYLNAHPPLSDE</sequence>
<evidence type="ECO:0000256" key="3">
    <source>
        <dbReference type="ARBA" id="ARBA00022692"/>
    </source>
</evidence>
<keyword evidence="7 13" id="KW-0472">Membrane</keyword>
<dbReference type="GO" id="GO:0008081">
    <property type="term" value="F:phosphoric diester hydrolase activity"/>
    <property type="evidence" value="ECO:0007669"/>
    <property type="project" value="InterPro"/>
</dbReference>
<evidence type="ECO:0000256" key="5">
    <source>
        <dbReference type="ARBA" id="ARBA00022989"/>
    </source>
</evidence>
<dbReference type="GO" id="GO:0004622">
    <property type="term" value="F:phosphatidylcholine lysophospholipase activity"/>
    <property type="evidence" value="ECO:0007669"/>
    <property type="project" value="TreeGrafter"/>
</dbReference>
<evidence type="ECO:0000256" key="10">
    <source>
        <dbReference type="ARBA" id="ARBA00047538"/>
    </source>
</evidence>
<dbReference type="Pfam" id="PF03009">
    <property type="entry name" value="GDPD"/>
    <property type="match status" value="1"/>
</dbReference>
<evidence type="ECO:0000256" key="9">
    <source>
        <dbReference type="ARBA" id="ARBA00047392"/>
    </source>
</evidence>
<evidence type="ECO:0000256" key="6">
    <source>
        <dbReference type="ARBA" id="ARBA00023098"/>
    </source>
</evidence>
<evidence type="ECO:0000259" key="15">
    <source>
        <dbReference type="PROSITE" id="PS51704"/>
    </source>
</evidence>
<comment type="catalytic activity">
    <reaction evidence="10">
        <text>N-hexadecanoyl-1-(9Z-octadecenoyl)-sn-glycero-3-phosphoethanolamine + H2O = N-hexadecanoylethanolamine + 1-(9Z-octadecenoyl)-sn-glycero-3-phosphate + H(+)</text>
        <dbReference type="Rhea" id="RHEA:53168"/>
        <dbReference type="ChEBI" id="CHEBI:15377"/>
        <dbReference type="ChEBI" id="CHEBI:15378"/>
        <dbReference type="ChEBI" id="CHEBI:71464"/>
        <dbReference type="ChEBI" id="CHEBI:74544"/>
        <dbReference type="ChEBI" id="CHEBI:85217"/>
    </reaction>
    <physiologicalReaction direction="left-to-right" evidence="10">
        <dbReference type="Rhea" id="RHEA:53169"/>
    </physiologicalReaction>
</comment>
<dbReference type="InterPro" id="IPR030395">
    <property type="entry name" value="GP_PDE_dom"/>
</dbReference>
<dbReference type="InterPro" id="IPR017946">
    <property type="entry name" value="PLC-like_Pdiesterase_TIM-brl"/>
</dbReference>
<evidence type="ECO:0000313" key="17">
    <source>
        <dbReference type="RefSeq" id="XP_007424375.1"/>
    </source>
</evidence>
<dbReference type="InterPro" id="IPR052271">
    <property type="entry name" value="GDPD-Related"/>
</dbReference>
<dbReference type="PANTHER" id="PTHR42758">
    <property type="entry name" value="PHOSPHATIDYLGLYCEROL PHOSPHOLIPASE C"/>
    <property type="match status" value="1"/>
</dbReference>
<evidence type="ECO:0000256" key="1">
    <source>
        <dbReference type="ARBA" id="ARBA00004370"/>
    </source>
</evidence>
<keyword evidence="16" id="KW-1185">Reference proteome</keyword>
<dbReference type="RefSeq" id="XP_007424375.1">
    <property type="nucleotide sequence ID" value="XM_007424313.2"/>
</dbReference>
<dbReference type="GO" id="GO:0005789">
    <property type="term" value="C:endoplasmic reticulum membrane"/>
    <property type="evidence" value="ECO:0007669"/>
    <property type="project" value="TreeGrafter"/>
</dbReference>
<comment type="similarity">
    <text evidence="2">Belongs to the glycerophosphoryl diester phosphodiesterase family.</text>
</comment>
<evidence type="ECO:0000256" key="14">
    <source>
        <dbReference type="SAM" id="SignalP"/>
    </source>
</evidence>
<dbReference type="KEGG" id="pbi:103059406"/>
<comment type="subcellular location">
    <subcellularLocation>
        <location evidence="1">Membrane</location>
    </subcellularLocation>
</comment>
<reference evidence="17" key="1">
    <citation type="submission" date="2025-08" db="UniProtKB">
        <authorList>
            <consortium name="RefSeq"/>
        </authorList>
    </citation>
    <scope>IDENTIFICATION</scope>
    <source>
        <tissue evidence="17">Liver</tissue>
    </source>
</reference>